<comment type="caution">
    <text evidence="1">The sequence shown here is derived from an EMBL/GenBank/DDBJ whole genome shotgun (WGS) entry which is preliminary data.</text>
</comment>
<proteinExistence type="predicted"/>
<reference evidence="1" key="1">
    <citation type="submission" date="2022-04" db="EMBL/GenBank/DDBJ databases">
        <title>Genome of the entomopathogenic fungus Entomophthora muscae.</title>
        <authorList>
            <person name="Elya C."/>
            <person name="Lovett B.R."/>
            <person name="Lee E."/>
            <person name="Macias A.M."/>
            <person name="Hajek A.E."/>
            <person name="De Bivort B.L."/>
            <person name="Kasson M.T."/>
            <person name="De Fine Licht H.H."/>
            <person name="Stajich J.E."/>
        </authorList>
    </citation>
    <scope>NUCLEOTIDE SEQUENCE</scope>
    <source>
        <strain evidence="1">Berkeley</strain>
    </source>
</reference>
<name>A0ACC2SPW6_9FUNG</name>
<organism evidence="1 2">
    <name type="scientific">Entomophthora muscae</name>
    <dbReference type="NCBI Taxonomy" id="34485"/>
    <lineage>
        <taxon>Eukaryota</taxon>
        <taxon>Fungi</taxon>
        <taxon>Fungi incertae sedis</taxon>
        <taxon>Zoopagomycota</taxon>
        <taxon>Entomophthoromycotina</taxon>
        <taxon>Entomophthoromycetes</taxon>
        <taxon>Entomophthorales</taxon>
        <taxon>Entomophthoraceae</taxon>
        <taxon>Entomophthora</taxon>
    </lineage>
</organism>
<dbReference type="Proteomes" id="UP001165960">
    <property type="component" value="Unassembled WGS sequence"/>
</dbReference>
<keyword evidence="2" id="KW-1185">Reference proteome</keyword>
<sequence length="68" mass="7301">MIKLDASMASSNAGLILSIRQSRGFTLLSTGDWTCQQAKLTHPCSYTRTESGSANHGGIKEVLTDKES</sequence>
<dbReference type="EMBL" id="QTSX02004522">
    <property type="protein sequence ID" value="KAJ9064157.1"/>
    <property type="molecule type" value="Genomic_DNA"/>
</dbReference>
<evidence type="ECO:0000313" key="1">
    <source>
        <dbReference type="EMBL" id="KAJ9064157.1"/>
    </source>
</evidence>
<evidence type="ECO:0000313" key="2">
    <source>
        <dbReference type="Proteomes" id="UP001165960"/>
    </source>
</evidence>
<protein>
    <submittedName>
        <fullName evidence="1">Uncharacterized protein</fullName>
    </submittedName>
</protein>
<gene>
    <name evidence="1" type="ORF">DSO57_1033372</name>
</gene>
<accession>A0ACC2SPW6</accession>